<accession>A0A6V7UQR5</accession>
<dbReference type="Proteomes" id="UP000580250">
    <property type="component" value="Unassembled WGS sequence"/>
</dbReference>
<proteinExistence type="predicted"/>
<evidence type="ECO:0000313" key="2">
    <source>
        <dbReference type="EMBL" id="CAD2163711.1"/>
    </source>
</evidence>
<name>A0A6V7UQR5_MELEN</name>
<evidence type="ECO:0000313" key="3">
    <source>
        <dbReference type="Proteomes" id="UP000580250"/>
    </source>
</evidence>
<keyword evidence="1" id="KW-0472">Membrane</keyword>
<protein>
    <submittedName>
        <fullName evidence="2">Uncharacterized protein</fullName>
    </submittedName>
</protein>
<gene>
    <name evidence="2" type="ORF">MENT_LOCUS16161</name>
</gene>
<reference evidence="2 3" key="1">
    <citation type="submission" date="2020-08" db="EMBL/GenBank/DDBJ databases">
        <authorList>
            <person name="Koutsovoulos G."/>
            <person name="Danchin GJ E."/>
        </authorList>
    </citation>
    <scope>NUCLEOTIDE SEQUENCE [LARGE SCALE GENOMIC DNA]</scope>
</reference>
<keyword evidence="1" id="KW-1133">Transmembrane helix</keyword>
<feature type="transmembrane region" description="Helical" evidence="1">
    <location>
        <begin position="121"/>
        <end position="154"/>
    </location>
</feature>
<comment type="caution">
    <text evidence="2">The sequence shown here is derived from an EMBL/GenBank/DDBJ whole genome shotgun (WGS) entry which is preliminary data.</text>
</comment>
<organism evidence="2 3">
    <name type="scientific">Meloidogyne enterolobii</name>
    <name type="common">Root-knot nematode worm</name>
    <name type="synonym">Meloidogyne mayaguensis</name>
    <dbReference type="NCBI Taxonomy" id="390850"/>
    <lineage>
        <taxon>Eukaryota</taxon>
        <taxon>Metazoa</taxon>
        <taxon>Ecdysozoa</taxon>
        <taxon>Nematoda</taxon>
        <taxon>Chromadorea</taxon>
        <taxon>Rhabditida</taxon>
        <taxon>Tylenchina</taxon>
        <taxon>Tylenchomorpha</taxon>
        <taxon>Tylenchoidea</taxon>
        <taxon>Meloidogynidae</taxon>
        <taxon>Meloidogyninae</taxon>
        <taxon>Meloidogyne</taxon>
    </lineage>
</organism>
<dbReference type="EMBL" id="CAJEWN010000099">
    <property type="protein sequence ID" value="CAD2163711.1"/>
    <property type="molecule type" value="Genomic_DNA"/>
</dbReference>
<sequence>MKLILKQRKQIPIELLFEIIKFVNGYPIEVLDQMDFIERKCFYLNFSLSSRIFYKYSAKALSKMRDKLLAFYIISKLKIAIEKLKIVYMLYFYYAKILISMCCTVCQFIVVFYVILLCLPFIIIMLPAVLAIIVISFCIGLFFSIPFCILALYLSYLNYFNEIIIELLTTTQRYINNFLDIRRARLEEIQLAQTDWSGIDWLLPIGRR</sequence>
<evidence type="ECO:0000256" key="1">
    <source>
        <dbReference type="SAM" id="Phobius"/>
    </source>
</evidence>
<dbReference type="AlphaFoldDB" id="A0A6V7UQR5"/>
<keyword evidence="1" id="KW-0812">Transmembrane</keyword>